<evidence type="ECO:0000313" key="3">
    <source>
        <dbReference type="EMBL" id="RXK38900.1"/>
    </source>
</evidence>
<evidence type="ECO:0000313" key="4">
    <source>
        <dbReference type="Proteomes" id="UP000289152"/>
    </source>
</evidence>
<keyword evidence="4" id="KW-1185">Reference proteome</keyword>
<evidence type="ECO:0000256" key="1">
    <source>
        <dbReference type="SAM" id="SignalP"/>
    </source>
</evidence>
<dbReference type="AlphaFoldDB" id="A0A4Q1BMF0"/>
<dbReference type="InParanoid" id="A0A4Q1BMF0"/>
<dbReference type="InterPro" id="IPR048661">
    <property type="entry name" value="CPL1-like"/>
</dbReference>
<keyword evidence="1" id="KW-0732">Signal</keyword>
<protein>
    <recommendedName>
        <fullName evidence="2">Protein CPL1-like domain-containing protein</fullName>
    </recommendedName>
</protein>
<dbReference type="PANTHER" id="PTHR35192">
    <property type="entry name" value="PROTEIN, PUTATIVE-RELATED"/>
    <property type="match status" value="1"/>
</dbReference>
<comment type="caution">
    <text evidence="3">The sequence shown here is derived from an EMBL/GenBank/DDBJ whole genome shotgun (WGS) entry which is preliminary data.</text>
</comment>
<feature type="domain" description="Protein CPL1-like" evidence="2">
    <location>
        <begin position="194"/>
        <end position="253"/>
    </location>
</feature>
<proteinExistence type="predicted"/>
<gene>
    <name evidence="3" type="ORF">M231_03849</name>
</gene>
<feature type="chain" id="PRO_5020350928" description="Protein CPL1-like domain-containing protein" evidence="1">
    <location>
        <begin position="19"/>
        <end position="264"/>
    </location>
</feature>
<dbReference type="InterPro" id="IPR038955">
    <property type="entry name" value="PriA/CPL1_fungi"/>
</dbReference>
<dbReference type="OrthoDB" id="2594416at2759"/>
<dbReference type="Proteomes" id="UP000289152">
    <property type="component" value="Unassembled WGS sequence"/>
</dbReference>
<dbReference type="VEuPathDB" id="FungiDB:TREMEDRAFT_70687"/>
<organism evidence="3 4">
    <name type="scientific">Tremella mesenterica</name>
    <name type="common">Jelly fungus</name>
    <dbReference type="NCBI Taxonomy" id="5217"/>
    <lineage>
        <taxon>Eukaryota</taxon>
        <taxon>Fungi</taxon>
        <taxon>Dikarya</taxon>
        <taxon>Basidiomycota</taxon>
        <taxon>Agaricomycotina</taxon>
        <taxon>Tremellomycetes</taxon>
        <taxon>Tremellales</taxon>
        <taxon>Tremellaceae</taxon>
        <taxon>Tremella</taxon>
    </lineage>
</organism>
<dbReference type="PANTHER" id="PTHR35192:SF2">
    <property type="entry name" value="APPLE DOMAIN-CONTAINING PROTEIN"/>
    <property type="match status" value="1"/>
</dbReference>
<dbReference type="EMBL" id="SDIL01000040">
    <property type="protein sequence ID" value="RXK38900.1"/>
    <property type="molecule type" value="Genomic_DNA"/>
</dbReference>
<accession>A0A4Q1BMF0</accession>
<feature type="signal peptide" evidence="1">
    <location>
        <begin position="1"/>
        <end position="18"/>
    </location>
</feature>
<reference evidence="3 4" key="1">
    <citation type="submission" date="2016-06" db="EMBL/GenBank/DDBJ databases">
        <title>Evolution of pathogenesis and genome organization in the Tremellales.</title>
        <authorList>
            <person name="Cuomo C."/>
            <person name="Litvintseva A."/>
            <person name="Heitman J."/>
            <person name="Chen Y."/>
            <person name="Sun S."/>
            <person name="Springer D."/>
            <person name="Dromer F."/>
            <person name="Young S."/>
            <person name="Zeng Q."/>
            <person name="Chapman S."/>
            <person name="Gujja S."/>
            <person name="Saif S."/>
            <person name="Birren B."/>
        </authorList>
    </citation>
    <scope>NUCLEOTIDE SEQUENCE [LARGE SCALE GENOMIC DNA]</scope>
    <source>
        <strain evidence="3 4">ATCC 28783</strain>
    </source>
</reference>
<name>A0A4Q1BMF0_TREME</name>
<sequence length="264" mass="28016">MLFCLLPLLFGFTAPVLAQTQAQIQACGNSIEIVGFDVNPTFSTTDTTGYSVTYSYSVSSCTNPQIPVNNIYLSDLDAGLLYNCPTSQFGSSGSLTSLCTKTKGSIAQTALDDGDVDWAITIRLGVKPTFFGIENDFTVNPVEGPAPSGSSRRRRALEQNLKNGLPRAAPSPLLARQMCSAGHSHCRAYSRGGFECVNTASDVTACGACPMSAEAVDCTSIDGVNEVQCRSSKCLVLSCDRYHTVSSDGRSCVPNGKARRSAYL</sequence>
<dbReference type="Pfam" id="PF21671">
    <property type="entry name" value="CPL1-like"/>
    <property type="match status" value="1"/>
</dbReference>
<evidence type="ECO:0000259" key="2">
    <source>
        <dbReference type="Pfam" id="PF21671"/>
    </source>
</evidence>